<organism evidence="1 2">
    <name type="scientific">Pseudomonas luteola</name>
    <dbReference type="NCBI Taxonomy" id="47886"/>
    <lineage>
        <taxon>Bacteria</taxon>
        <taxon>Pseudomonadati</taxon>
        <taxon>Pseudomonadota</taxon>
        <taxon>Gammaproteobacteria</taxon>
        <taxon>Pseudomonadales</taxon>
        <taxon>Pseudomonadaceae</taxon>
        <taxon>Pseudomonas</taxon>
    </lineage>
</organism>
<accession>A0A2X2CD64</accession>
<dbReference type="AlphaFoldDB" id="A0A2X2CD64"/>
<proteinExistence type="predicted"/>
<reference evidence="1 2" key="1">
    <citation type="submission" date="2018-06" db="EMBL/GenBank/DDBJ databases">
        <authorList>
            <consortium name="Pathogen Informatics"/>
            <person name="Doyle S."/>
        </authorList>
    </citation>
    <scope>NUCLEOTIDE SEQUENCE [LARGE SCALE GENOMIC DNA]</scope>
    <source>
        <strain evidence="1 2">NCTC11842</strain>
    </source>
</reference>
<dbReference type="EMBL" id="UAUF01000010">
    <property type="protein sequence ID" value="SPZ05294.1"/>
    <property type="molecule type" value="Genomic_DNA"/>
</dbReference>
<protein>
    <submittedName>
        <fullName evidence="1">Uncharacterized protein</fullName>
    </submittedName>
</protein>
<dbReference type="Proteomes" id="UP000250443">
    <property type="component" value="Unassembled WGS sequence"/>
</dbReference>
<evidence type="ECO:0000313" key="1">
    <source>
        <dbReference type="EMBL" id="SPZ05294.1"/>
    </source>
</evidence>
<gene>
    <name evidence="1" type="ORF">NCTC11842_01714</name>
</gene>
<name>A0A2X2CD64_PSELU</name>
<evidence type="ECO:0000313" key="2">
    <source>
        <dbReference type="Proteomes" id="UP000250443"/>
    </source>
</evidence>
<sequence>MTPSINTDSFKMTTLFELISLLHTAVRLDGFSLTEDRLVEIIADIANELDDTGPAPYLHSALIDPIEPMEPICWVTLYMTLLPAVGKELGLLASDSKDPRVWINDNMKHLQNLVSEWSRNAELVMAEINQAMNDQVGFDASDISERIAKTGETVEQTEARLYAERTGLKIVH</sequence>